<accession>A0A4Y8LUK6</accession>
<gene>
    <name evidence="1" type="ORF">E2980_21680</name>
</gene>
<organism evidence="1 2">
    <name type="scientific">Cohnella luojiensis</name>
    <dbReference type="NCBI Taxonomy" id="652876"/>
    <lineage>
        <taxon>Bacteria</taxon>
        <taxon>Bacillati</taxon>
        <taxon>Bacillota</taxon>
        <taxon>Bacilli</taxon>
        <taxon>Bacillales</taxon>
        <taxon>Paenibacillaceae</taxon>
        <taxon>Cohnella</taxon>
    </lineage>
</organism>
<comment type="caution">
    <text evidence="1">The sequence shown here is derived from an EMBL/GenBank/DDBJ whole genome shotgun (WGS) entry which is preliminary data.</text>
</comment>
<evidence type="ECO:0000313" key="1">
    <source>
        <dbReference type="EMBL" id="TFE22598.1"/>
    </source>
</evidence>
<dbReference type="GO" id="GO:0016740">
    <property type="term" value="F:transferase activity"/>
    <property type="evidence" value="ECO:0007669"/>
    <property type="project" value="UniProtKB-KW"/>
</dbReference>
<dbReference type="PANTHER" id="PTHR39166:SF1">
    <property type="entry name" value="BLL1166 PROTEIN"/>
    <property type="match status" value="1"/>
</dbReference>
<keyword evidence="1" id="KW-0808">Transferase</keyword>
<dbReference type="OrthoDB" id="1901124at2"/>
<protein>
    <submittedName>
        <fullName evidence="1">Nucleotidyltransferase family protein</fullName>
    </submittedName>
</protein>
<evidence type="ECO:0000313" key="2">
    <source>
        <dbReference type="Proteomes" id="UP000297900"/>
    </source>
</evidence>
<name>A0A4Y8LUK6_9BACL</name>
<reference evidence="1 2" key="1">
    <citation type="submission" date="2019-03" db="EMBL/GenBank/DDBJ databases">
        <title>Cohnella endophytica sp. nov., a novel endophytic bacterium isolated from bark of Sonneratia apetala.</title>
        <authorList>
            <person name="Tuo L."/>
        </authorList>
    </citation>
    <scope>NUCLEOTIDE SEQUENCE [LARGE SCALE GENOMIC DNA]</scope>
    <source>
        <strain evidence="1 2">CCTCC AB 208254</strain>
    </source>
</reference>
<dbReference type="PANTHER" id="PTHR39166">
    <property type="entry name" value="BLL1166 PROTEIN"/>
    <property type="match status" value="1"/>
</dbReference>
<dbReference type="InterPro" id="IPR009267">
    <property type="entry name" value="NTP_transf_6"/>
</dbReference>
<dbReference type="EMBL" id="SOMN01000045">
    <property type="protein sequence ID" value="TFE22598.1"/>
    <property type="molecule type" value="Genomic_DNA"/>
</dbReference>
<dbReference type="Proteomes" id="UP000297900">
    <property type="component" value="Unassembled WGS sequence"/>
</dbReference>
<keyword evidence="2" id="KW-1185">Reference proteome</keyword>
<proteinExistence type="predicted"/>
<sequence>MDKARHSGINLDLNSQMEILVSIIRKNSIVETVFQRIHSLPLDQYYVGAGCLTQTIWNYLSGYDLQNGISDIDIVYYDLDLAYEKENELIEQARHLFRDFPIQIDLKNQARVHLWYEDHFGYPIEPYPSLQAAINTWPTTATALGVNKDSSSKWKVYAPFGLNDLFGMVVRPNKTLITEEVFVKKVTRWTKHWPQLTVIPWNT</sequence>
<dbReference type="RefSeq" id="WP_135154338.1">
    <property type="nucleotide sequence ID" value="NZ_SOMN01000045.1"/>
</dbReference>
<dbReference type="AlphaFoldDB" id="A0A4Y8LUK6"/>
<dbReference type="Pfam" id="PF06042">
    <property type="entry name" value="NTP_transf_6"/>
    <property type="match status" value="1"/>
</dbReference>